<proteinExistence type="inferred from homology"/>
<dbReference type="OMA" id="CIPDHRR"/>
<dbReference type="OrthoDB" id="586091at2759"/>
<dbReference type="AlphaFoldDB" id="A0A3B6T805"/>
<dbReference type="STRING" id="4565.A0A3B6T805"/>
<evidence type="ECO:0000256" key="3">
    <source>
        <dbReference type="ARBA" id="ARBA00023315"/>
    </source>
</evidence>
<dbReference type="SMR" id="A0A3B6T805"/>
<evidence type="ECO:0000256" key="1">
    <source>
        <dbReference type="ARBA" id="ARBA00009861"/>
    </source>
</evidence>
<dbReference type="Proteomes" id="UP000019116">
    <property type="component" value="Chromosome 7D"/>
</dbReference>
<dbReference type="Gramene" id="TraesCS7D03G0079900.1">
    <property type="protein sequence ID" value="TraesCS7D03G0079900.1.CDS1"/>
    <property type="gene ID" value="TraesCS7D03G0079900"/>
</dbReference>
<evidence type="ECO:0000256" key="4">
    <source>
        <dbReference type="SAM" id="MobiDB-lite"/>
    </source>
</evidence>
<sequence length="481" mass="51812">MASIVNQGHDLNIRVMSRRLVSASDSSIKEHVLGVSNIDLLHGAFPVSLVCIYPRPPAGGFHFHAVVAAFESGLPSLLNHYFVHAGRIVANPRTGLPEILCNNQGAELIVGVADVALADLDFSSMDSSVRKIPLPYGGDIPLSVQLVSFACGGFSVAWGHNHLLGDGHALLGLVGGLSELARTGRLAPGSRPAHDRSLFRPSSTPWRPRRSSPLAAFKPLTPDRMVNVLTSEASCVHRLYYLEAQAISRLRGMASQDGDGRRATRVQAMSAYMWKTLAAVVGAADTRCRMGWWVDGRRRLTAPEHRALATTSYVGNASIFVLGEDGVEEIRRKPLPEVASMVRELIDAPGYGDRFQEVVDWVEQHKSGATYMDASNIGLGCPTVAVTAMTSFPMDTDLGFGHAAMAMTTTRGRGLCSGFVQMAAMPRGDGAWIVSASVWPKLAAALESDELRIFVPITAKHLGLKLNEAIVKENGSPRSRF</sequence>
<dbReference type="Gramene" id="TraesROB_scaffold_012324_01G000200.1">
    <property type="protein sequence ID" value="TraesROB_scaffold_012324_01G000200.1"/>
    <property type="gene ID" value="TraesROB_scaffold_012324_01G000200"/>
</dbReference>
<dbReference type="GO" id="GO:0016747">
    <property type="term" value="F:acyltransferase activity, transferring groups other than amino-acyl groups"/>
    <property type="evidence" value="ECO:0000318"/>
    <property type="project" value="GO_Central"/>
</dbReference>
<keyword evidence="2" id="KW-0808">Transferase</keyword>
<comment type="similarity">
    <text evidence="1">Belongs to the plant acyltransferase family.</text>
</comment>
<evidence type="ECO:0000256" key="2">
    <source>
        <dbReference type="ARBA" id="ARBA00022679"/>
    </source>
</evidence>
<dbReference type="Gramene" id="TraesNOR7D03G04329860.1">
    <property type="protein sequence ID" value="TraesNOR7D03G04329860.1.CDS1"/>
    <property type="gene ID" value="TraesNOR7D03G04329860"/>
</dbReference>
<feature type="region of interest" description="Disordered" evidence="4">
    <location>
        <begin position="186"/>
        <end position="211"/>
    </location>
</feature>
<reference evidence="5" key="2">
    <citation type="submission" date="2018-10" db="UniProtKB">
        <authorList>
            <consortium name="EnsemblPlants"/>
        </authorList>
    </citation>
    <scope>IDENTIFICATION</scope>
</reference>
<dbReference type="Gramene" id="TraesSYM7D03G04334820.1">
    <property type="protein sequence ID" value="TraesSYM7D03G04334820.1.CDS1"/>
    <property type="gene ID" value="TraesSYM7D03G04334820"/>
</dbReference>
<dbReference type="EnsemblPlants" id="TraesCS7D02G035100.1">
    <property type="protein sequence ID" value="TraesCS7D02G035100.1.cds1"/>
    <property type="gene ID" value="TraesCS7D02G035100"/>
</dbReference>
<dbReference type="Gramene" id="TraesMAC7D03G04273650.1">
    <property type="protein sequence ID" value="TraesMAC7D03G04273650.1.CDS1"/>
    <property type="gene ID" value="TraesMAC7D03G04273650"/>
</dbReference>
<reference evidence="5" key="1">
    <citation type="submission" date="2018-08" db="EMBL/GenBank/DDBJ databases">
        <authorList>
            <person name="Rossello M."/>
        </authorList>
    </citation>
    <scope>NUCLEOTIDE SEQUENCE [LARGE SCALE GENOMIC DNA]</scope>
    <source>
        <strain evidence="5">cv. Chinese Spring</strain>
    </source>
</reference>
<dbReference type="PANTHER" id="PTHR31642:SF342">
    <property type="entry name" value="OMEGA-HYDROXYPALMITATE O-FERULOYL TRANSFERASE"/>
    <property type="match status" value="1"/>
</dbReference>
<dbReference type="Gramene" id="TraesWEE_scaffold_038083_01G000100.1">
    <property type="protein sequence ID" value="TraesWEE_scaffold_038083_01G000100.1"/>
    <property type="gene ID" value="TraesWEE_scaffold_038083_01G000100"/>
</dbReference>
<dbReference type="Gramene" id="TraesLDM7D03G04287130.1">
    <property type="protein sequence ID" value="TraesLDM7D03G04287130.1.CDS1"/>
    <property type="gene ID" value="TraesLDM7D03G04287130"/>
</dbReference>
<name>A0A3B6T805_WHEAT</name>
<dbReference type="Gramene" id="TraesCAD_scaffold_018387_01G000300.1">
    <property type="protein sequence ID" value="TraesCAD_scaffold_018387_01G000300.1"/>
    <property type="gene ID" value="TraesCAD_scaffold_018387_01G000300"/>
</dbReference>
<dbReference type="Gene3D" id="3.30.559.10">
    <property type="entry name" value="Chloramphenicol acetyltransferase-like domain"/>
    <property type="match status" value="2"/>
</dbReference>
<dbReference type="InterPro" id="IPR023213">
    <property type="entry name" value="CAT-like_dom_sf"/>
</dbReference>
<dbReference type="Gramene" id="TraesPARA_EIv1.0_2511020.1">
    <property type="protein sequence ID" value="TraesPARA_EIv1.0_2511020.1.CDS1"/>
    <property type="gene ID" value="TraesPARA_EIv1.0_2511020"/>
</dbReference>
<dbReference type="Gramene" id="TraesJAG7D03G04264750.1">
    <property type="protein sequence ID" value="TraesJAG7D03G04264750.1.CDS1"/>
    <property type="gene ID" value="TraesJAG7D03G04264750"/>
</dbReference>
<protein>
    <submittedName>
        <fullName evidence="5">Uncharacterized protein</fullName>
    </submittedName>
</protein>
<dbReference type="Gramene" id="TraesARI7D03G04356230.1">
    <property type="protein sequence ID" value="TraesARI7D03G04356230.1.CDS1"/>
    <property type="gene ID" value="TraesARI7D03G04356230"/>
</dbReference>
<evidence type="ECO:0000313" key="6">
    <source>
        <dbReference type="Proteomes" id="UP000019116"/>
    </source>
</evidence>
<dbReference type="Gramene" id="TraesJUL7D03G04324880.1">
    <property type="protein sequence ID" value="TraesJUL7D03G04324880.1.CDS1"/>
    <property type="gene ID" value="TraesJUL7D03G04324880"/>
</dbReference>
<dbReference type="InterPro" id="IPR050317">
    <property type="entry name" value="Plant_Fungal_Acyltransferase"/>
</dbReference>
<keyword evidence="3" id="KW-0012">Acyltransferase</keyword>
<dbReference type="Gramene" id="TraesCLE_scaffold_011260_01G000200.1">
    <property type="protein sequence ID" value="TraesCLE_scaffold_011260_01G000200.1"/>
    <property type="gene ID" value="TraesCLE_scaffold_011260_01G000200"/>
</dbReference>
<dbReference type="Pfam" id="PF02458">
    <property type="entry name" value="Transferase"/>
    <property type="match status" value="1"/>
</dbReference>
<dbReference type="PANTHER" id="PTHR31642">
    <property type="entry name" value="TRICHOTHECENE 3-O-ACETYLTRANSFERASE"/>
    <property type="match status" value="1"/>
</dbReference>
<dbReference type="PaxDb" id="4565-Traes_7DS_4E1995C11.1"/>
<evidence type="ECO:0000313" key="5">
    <source>
        <dbReference type="EnsemblPlants" id="TraesCS7D02G035100.1.cds1"/>
    </source>
</evidence>
<accession>A0A3B6T805</accession>
<organism evidence="5">
    <name type="scientific">Triticum aestivum</name>
    <name type="common">Wheat</name>
    <dbReference type="NCBI Taxonomy" id="4565"/>
    <lineage>
        <taxon>Eukaryota</taxon>
        <taxon>Viridiplantae</taxon>
        <taxon>Streptophyta</taxon>
        <taxon>Embryophyta</taxon>
        <taxon>Tracheophyta</taxon>
        <taxon>Spermatophyta</taxon>
        <taxon>Magnoliopsida</taxon>
        <taxon>Liliopsida</taxon>
        <taxon>Poales</taxon>
        <taxon>Poaceae</taxon>
        <taxon>BOP clade</taxon>
        <taxon>Pooideae</taxon>
        <taxon>Triticodae</taxon>
        <taxon>Triticeae</taxon>
        <taxon>Triticinae</taxon>
        <taxon>Triticum</taxon>
    </lineage>
</organism>
<dbReference type="Gramene" id="TraesLAC7D03G04228220.1">
    <property type="protein sequence ID" value="TraesLAC7D03G04228220.1.CDS1"/>
    <property type="gene ID" value="TraesLAC7D03G04228220"/>
</dbReference>
<keyword evidence="6" id="KW-1185">Reference proteome</keyword>
<dbReference type="Gramene" id="TraesCS7D02G035100.1">
    <property type="protein sequence ID" value="TraesCS7D02G035100.1.cds1"/>
    <property type="gene ID" value="TraesCS7D02G035100"/>
</dbReference>